<dbReference type="InterPro" id="IPR012890">
    <property type="entry name" value="GCFC2-like"/>
</dbReference>
<evidence type="ECO:0000256" key="5">
    <source>
        <dbReference type="SAM" id="MobiDB-lite"/>
    </source>
</evidence>
<feature type="compositionally biased region" description="Acidic residues" evidence="5">
    <location>
        <begin position="236"/>
        <end position="246"/>
    </location>
</feature>
<dbReference type="OrthoDB" id="429427at2759"/>
<sequence>MAFKQRKFRNKTSADDEDGEDGPPPVRPPQYQPKKDQIATTAKPGPSAGSLVAARGDAKKDSKGSKLNLLSFEDDGDDPGFVPKKDSKKEKQRQSKLARAPPIPDLPTDTAPQTLRSTAGEYTVERLKELQQNAISFSAARFAAGGGGGGGGPGGGGPAEGAGGTGSSEPAIKLSGSFKRAGAAKDDRFSLPGSSIALVRPEVQEDAMPLPPPPRPGGPAGPVSAQGRTKSVVAAAEEDDDGDDGGIPDQQTILAAKAKRERLRQAHLAPDYIPTSGLGLAMGRLRGAPGAPAGAGTRGGSVGPGGSGSAAEGGGGASGSDSEVEAEETMRIRFSGKEGGRPRKDMAQYTQAATGGDDDEEAFAEEQLRKALRLQQIGGAGVSASAAAAPAAVATGSTAVSAGNGAAAAPTTGYPFGAAAAPPPAFLAGGGGGFGSSRLAAINAAGDSAVASLTEGLRRLQASHKQVQHNAKRTVDNLASSLARVEALEAELRAAGDKYLYMQKLRAYVADLCDCLQVKSAIVEELEDARLELMEDRAQAARTAAINAERDLMAPAEAAAAAAMATLGRGAGVAAATAAAESAARDVEDALLDEEGPEEVDEFGRNVNLQRRRELEARAAGRKRLLAQEGERLAAAQAGAAIQPLTEEGEQGDEKAASSRYDGRYHEIVVAGDTVFADADEEFASIAAVKRRLEEWKARYPKDYTNAYMHLSNPALFAPYVRLELLRWDPLYGTAEGAPYQGFDTHEWYTQLFEYGMNTTDGAASMTDDDPDSELVPQLVRKLVLPLALHWIERCWDVRNCPHTRAVSALAAELLVYVPTEEERMVELLSVIRGSLETAVEACTLPPWPPAVLACSPLAARVLFRRFRAALRLLHSVSAFEGFLARGLLTSLALGRLVSGQLMPYLRAAATGAGGEAGGLRFAVATVEAVAAGLHQDWFKAGPVPEGAVFLEHVIWLGRALEQQRGAGGGADAELAVRLARVMARIGDSERSSRLAAVFGIRSL</sequence>
<evidence type="ECO:0000313" key="7">
    <source>
        <dbReference type="EMBL" id="GIL85636.1"/>
    </source>
</evidence>
<feature type="compositionally biased region" description="Basic and acidic residues" evidence="5">
    <location>
        <begin position="83"/>
        <end position="93"/>
    </location>
</feature>
<feature type="region of interest" description="Disordered" evidence="5">
    <location>
        <begin position="289"/>
        <end position="358"/>
    </location>
</feature>
<feature type="region of interest" description="Disordered" evidence="5">
    <location>
        <begin position="1"/>
        <end position="120"/>
    </location>
</feature>
<dbReference type="GO" id="GO:0000398">
    <property type="term" value="P:mRNA splicing, via spliceosome"/>
    <property type="evidence" value="ECO:0007669"/>
    <property type="project" value="InterPro"/>
</dbReference>
<dbReference type="PANTHER" id="PTHR12214">
    <property type="entry name" value="GC-RICH SEQUENCE DNA-BINDING FACTOR"/>
    <property type="match status" value="1"/>
</dbReference>
<feature type="compositionally biased region" description="Gly residues" evidence="5">
    <location>
        <begin position="144"/>
        <end position="166"/>
    </location>
</feature>
<dbReference type="PANTHER" id="PTHR12214:SF0">
    <property type="entry name" value="LD29489P"/>
    <property type="match status" value="1"/>
</dbReference>
<feature type="region of interest" description="Disordered" evidence="5">
    <location>
        <begin position="141"/>
        <end position="250"/>
    </location>
</feature>
<dbReference type="InterPro" id="IPR022783">
    <property type="entry name" value="GCFC_dom"/>
</dbReference>
<comment type="caution">
    <text evidence="8">The sequence shown here is derived from an EMBL/GenBank/DDBJ whole genome shotgun (WGS) entry which is preliminary data.</text>
</comment>
<feature type="compositionally biased region" description="Basic residues" evidence="5">
    <location>
        <begin position="1"/>
        <end position="10"/>
    </location>
</feature>
<feature type="domain" description="GCF C-terminal" evidence="6">
    <location>
        <begin position="688"/>
        <end position="847"/>
    </location>
</feature>
<dbReference type="Proteomes" id="UP000747110">
    <property type="component" value="Unassembled WGS sequence"/>
</dbReference>
<dbReference type="AlphaFoldDB" id="A0A8J4LTJ4"/>
<dbReference type="GO" id="GO:0005634">
    <property type="term" value="C:nucleus"/>
    <property type="evidence" value="ECO:0007669"/>
    <property type="project" value="UniProtKB-SubCell"/>
</dbReference>
<evidence type="ECO:0000313" key="9">
    <source>
        <dbReference type="Proteomes" id="UP000722791"/>
    </source>
</evidence>
<keyword evidence="10" id="KW-1185">Reference proteome</keyword>
<feature type="compositionally biased region" description="Basic and acidic residues" evidence="5">
    <location>
        <begin position="328"/>
        <end position="346"/>
    </location>
</feature>
<comment type="similarity">
    <text evidence="2">Belongs to the GCF family.</text>
</comment>
<dbReference type="GO" id="GO:0003677">
    <property type="term" value="F:DNA binding"/>
    <property type="evidence" value="ECO:0007669"/>
    <property type="project" value="InterPro"/>
</dbReference>
<keyword evidence="3" id="KW-0539">Nucleus</keyword>
<organism evidence="8 9">
    <name type="scientific">Volvox reticuliferus</name>
    <dbReference type="NCBI Taxonomy" id="1737510"/>
    <lineage>
        <taxon>Eukaryota</taxon>
        <taxon>Viridiplantae</taxon>
        <taxon>Chlorophyta</taxon>
        <taxon>core chlorophytes</taxon>
        <taxon>Chlorophyceae</taxon>
        <taxon>CS clade</taxon>
        <taxon>Chlamydomonadales</taxon>
        <taxon>Volvocaceae</taxon>
        <taxon>Volvox</taxon>
    </lineage>
</organism>
<name>A0A8J4LTJ4_9CHLO</name>
<accession>A0A8J4LTJ4</accession>
<feature type="compositionally biased region" description="Pro residues" evidence="5">
    <location>
        <begin position="22"/>
        <end position="31"/>
    </location>
</feature>
<comment type="subcellular location">
    <subcellularLocation>
        <location evidence="1">Nucleus</location>
    </subcellularLocation>
</comment>
<evidence type="ECO:0000313" key="8">
    <source>
        <dbReference type="EMBL" id="GIM09410.1"/>
    </source>
</evidence>
<protein>
    <recommendedName>
        <fullName evidence="6">GCF C-terminal domain-containing protein</fullName>
    </recommendedName>
</protein>
<feature type="compositionally biased region" description="Gly residues" evidence="5">
    <location>
        <begin position="296"/>
        <end position="318"/>
    </location>
</feature>
<dbReference type="EMBL" id="BNCQ01000031">
    <property type="protein sequence ID" value="GIM09410.1"/>
    <property type="molecule type" value="Genomic_DNA"/>
</dbReference>
<proteinExistence type="inferred from homology"/>
<reference evidence="8" key="1">
    <citation type="journal article" date="2021" name="Proc. Natl. Acad. Sci. U.S.A.">
        <title>Three genomes in the algal genus Volvox reveal the fate of a haploid sex-determining region after a transition to homothallism.</title>
        <authorList>
            <person name="Yamamoto K."/>
            <person name="Hamaji T."/>
            <person name="Kawai-Toyooka H."/>
            <person name="Matsuzaki R."/>
            <person name="Takahashi F."/>
            <person name="Nishimura Y."/>
            <person name="Kawachi M."/>
            <person name="Noguchi H."/>
            <person name="Minakuchi Y."/>
            <person name="Umen J.G."/>
            <person name="Toyoda A."/>
            <person name="Nozaki H."/>
        </authorList>
    </citation>
    <scope>NUCLEOTIDE SEQUENCE</scope>
    <source>
        <strain evidence="8">NIES-3785</strain>
        <strain evidence="7">NIES-3786</strain>
    </source>
</reference>
<evidence type="ECO:0000256" key="4">
    <source>
        <dbReference type="SAM" id="Coils"/>
    </source>
</evidence>
<feature type="compositionally biased region" description="Pro residues" evidence="5">
    <location>
        <begin position="209"/>
        <end position="219"/>
    </location>
</feature>
<keyword evidence="4" id="KW-0175">Coiled coil</keyword>
<evidence type="ECO:0000256" key="1">
    <source>
        <dbReference type="ARBA" id="ARBA00004123"/>
    </source>
</evidence>
<evidence type="ECO:0000259" key="6">
    <source>
        <dbReference type="Pfam" id="PF07842"/>
    </source>
</evidence>
<evidence type="ECO:0000256" key="2">
    <source>
        <dbReference type="ARBA" id="ARBA00010801"/>
    </source>
</evidence>
<gene>
    <name evidence="7" type="ORF">Vretifemale_14168</name>
    <name evidence="8" type="ORF">Vretimale_13260</name>
</gene>
<feature type="coiled-coil region" evidence="4">
    <location>
        <begin position="471"/>
        <end position="498"/>
    </location>
</feature>
<feature type="coiled-coil region" evidence="4">
    <location>
        <begin position="523"/>
        <end position="551"/>
    </location>
</feature>
<dbReference type="EMBL" id="BNCP01000033">
    <property type="protein sequence ID" value="GIL85636.1"/>
    <property type="molecule type" value="Genomic_DNA"/>
</dbReference>
<evidence type="ECO:0000313" key="10">
    <source>
        <dbReference type="Proteomes" id="UP000747110"/>
    </source>
</evidence>
<dbReference type="Proteomes" id="UP000722791">
    <property type="component" value="Unassembled WGS sequence"/>
</dbReference>
<evidence type="ECO:0000256" key="3">
    <source>
        <dbReference type="ARBA" id="ARBA00023242"/>
    </source>
</evidence>
<dbReference type="Pfam" id="PF07842">
    <property type="entry name" value="GCFC"/>
    <property type="match status" value="1"/>
</dbReference>